<dbReference type="Proteomes" id="UP000265520">
    <property type="component" value="Unassembled WGS sequence"/>
</dbReference>
<dbReference type="EMBL" id="LXQA010437258">
    <property type="protein sequence ID" value="MCI51789.1"/>
    <property type="molecule type" value="Genomic_DNA"/>
</dbReference>
<feature type="non-terminal residue" evidence="1">
    <location>
        <position position="1"/>
    </location>
</feature>
<keyword evidence="2" id="KW-1185">Reference proteome</keyword>
<evidence type="ECO:0000313" key="1">
    <source>
        <dbReference type="EMBL" id="MCI51789.1"/>
    </source>
</evidence>
<dbReference type="AlphaFoldDB" id="A0A392ST06"/>
<accession>A0A392ST06</accession>
<comment type="caution">
    <text evidence="1">The sequence shown here is derived from an EMBL/GenBank/DDBJ whole genome shotgun (WGS) entry which is preliminary data.</text>
</comment>
<reference evidence="1 2" key="1">
    <citation type="journal article" date="2018" name="Front. Plant Sci.">
        <title>Red Clover (Trifolium pratense) and Zigzag Clover (T. medium) - A Picture of Genomic Similarities and Differences.</title>
        <authorList>
            <person name="Dluhosova J."/>
            <person name="Istvanek J."/>
            <person name="Nedelnik J."/>
            <person name="Repkova J."/>
        </authorList>
    </citation>
    <scope>NUCLEOTIDE SEQUENCE [LARGE SCALE GENOMIC DNA]</scope>
    <source>
        <strain evidence="2">cv. 10/8</strain>
        <tissue evidence="1">Leaf</tissue>
    </source>
</reference>
<sequence length="42" mass="4503">CSVEPHEACRASRGLSTLKATAAPTSGIESLVYNQRETQVKL</sequence>
<organism evidence="1 2">
    <name type="scientific">Trifolium medium</name>
    <dbReference type="NCBI Taxonomy" id="97028"/>
    <lineage>
        <taxon>Eukaryota</taxon>
        <taxon>Viridiplantae</taxon>
        <taxon>Streptophyta</taxon>
        <taxon>Embryophyta</taxon>
        <taxon>Tracheophyta</taxon>
        <taxon>Spermatophyta</taxon>
        <taxon>Magnoliopsida</taxon>
        <taxon>eudicotyledons</taxon>
        <taxon>Gunneridae</taxon>
        <taxon>Pentapetalae</taxon>
        <taxon>rosids</taxon>
        <taxon>fabids</taxon>
        <taxon>Fabales</taxon>
        <taxon>Fabaceae</taxon>
        <taxon>Papilionoideae</taxon>
        <taxon>50 kb inversion clade</taxon>
        <taxon>NPAAA clade</taxon>
        <taxon>Hologalegina</taxon>
        <taxon>IRL clade</taxon>
        <taxon>Trifolieae</taxon>
        <taxon>Trifolium</taxon>
    </lineage>
</organism>
<protein>
    <submittedName>
        <fullName evidence="1">Uncharacterized protein</fullName>
    </submittedName>
</protein>
<evidence type="ECO:0000313" key="2">
    <source>
        <dbReference type="Proteomes" id="UP000265520"/>
    </source>
</evidence>
<proteinExistence type="predicted"/>
<name>A0A392ST06_9FABA</name>